<dbReference type="AlphaFoldDB" id="A0A6A5YJE0"/>
<feature type="region of interest" description="Disordered" evidence="1">
    <location>
        <begin position="65"/>
        <end position="267"/>
    </location>
</feature>
<feature type="compositionally biased region" description="Basic and acidic residues" evidence="1">
    <location>
        <begin position="32"/>
        <end position="44"/>
    </location>
</feature>
<sequence>MSRPSPRDERGHTALGSSSPHLSESMAGSSSDEWRSRVARHEQNRASFESSLAKNYVELEALDLLASPERSSHDKAQSLTRKGPSPRQSQLGDDTAPIFDFDEQTASQPAFPHTIQETPFIEGTQFSGQGPSAPRWNNPRESFNRPRASGSSFSSPAQKRTAPEDLERAAPKSPRRSSITGDEEIVFDLQTRITRDPSHVPATAKDQVPGSPALPQRTESDEVGTARQDESSDQPAVSGSSSHLPAPVSSGTQLTIPTSSQPFFPPPTTVGDRLPLFVLDEAGQWVDLSGLNDDARQALEQRHEHLFEHKSGRYRTMHQKGNDELQHSLPSCAECQVHICQRTACNTNAAKRTACDKCVDNQTPCGMFIQHPSGAQSGYAIGHFPLPIVYRVDEPWEALGYWVRQYMPGPVKWKKLTAGQPKAKGPARVGKRPPPSDRKMRVRKG</sequence>
<dbReference type="EMBL" id="ML977359">
    <property type="protein sequence ID" value="KAF2106854.1"/>
    <property type="molecule type" value="Genomic_DNA"/>
</dbReference>
<name>A0A6A5YJE0_9PLEO</name>
<feature type="compositionally biased region" description="Polar residues" evidence="1">
    <location>
        <begin position="149"/>
        <end position="158"/>
    </location>
</feature>
<evidence type="ECO:0000313" key="2">
    <source>
        <dbReference type="EMBL" id="KAF2106854.1"/>
    </source>
</evidence>
<dbReference type="Proteomes" id="UP000799770">
    <property type="component" value="Unassembled WGS sequence"/>
</dbReference>
<protein>
    <submittedName>
        <fullName evidence="2">Uncharacterized protein</fullName>
    </submittedName>
</protein>
<feature type="region of interest" description="Disordered" evidence="1">
    <location>
        <begin position="1"/>
        <end position="52"/>
    </location>
</feature>
<proteinExistence type="predicted"/>
<accession>A0A6A5YJE0</accession>
<keyword evidence="3" id="KW-1185">Reference proteome</keyword>
<feature type="compositionally biased region" description="Basic and acidic residues" evidence="1">
    <location>
        <begin position="1"/>
        <end position="12"/>
    </location>
</feature>
<evidence type="ECO:0000313" key="3">
    <source>
        <dbReference type="Proteomes" id="UP000799770"/>
    </source>
</evidence>
<feature type="region of interest" description="Disordered" evidence="1">
    <location>
        <begin position="417"/>
        <end position="445"/>
    </location>
</feature>
<reference evidence="2" key="1">
    <citation type="journal article" date="2020" name="Stud. Mycol.">
        <title>101 Dothideomycetes genomes: a test case for predicting lifestyles and emergence of pathogens.</title>
        <authorList>
            <person name="Haridas S."/>
            <person name="Albert R."/>
            <person name="Binder M."/>
            <person name="Bloem J."/>
            <person name="Labutti K."/>
            <person name="Salamov A."/>
            <person name="Andreopoulos B."/>
            <person name="Baker S."/>
            <person name="Barry K."/>
            <person name="Bills G."/>
            <person name="Bluhm B."/>
            <person name="Cannon C."/>
            <person name="Castanera R."/>
            <person name="Culley D."/>
            <person name="Daum C."/>
            <person name="Ezra D."/>
            <person name="Gonzalez J."/>
            <person name="Henrissat B."/>
            <person name="Kuo A."/>
            <person name="Liang C."/>
            <person name="Lipzen A."/>
            <person name="Lutzoni F."/>
            <person name="Magnuson J."/>
            <person name="Mondo S."/>
            <person name="Nolan M."/>
            <person name="Ohm R."/>
            <person name="Pangilinan J."/>
            <person name="Park H.-J."/>
            <person name="Ramirez L."/>
            <person name="Alfaro M."/>
            <person name="Sun H."/>
            <person name="Tritt A."/>
            <person name="Yoshinaga Y."/>
            <person name="Zwiers L.-H."/>
            <person name="Turgeon B."/>
            <person name="Goodwin S."/>
            <person name="Spatafora J."/>
            <person name="Crous P."/>
            <person name="Grigoriev I."/>
        </authorList>
    </citation>
    <scope>NUCLEOTIDE SEQUENCE</scope>
    <source>
        <strain evidence="2">CBS 627.86</strain>
    </source>
</reference>
<feature type="compositionally biased region" description="Basic and acidic residues" evidence="1">
    <location>
        <begin position="161"/>
        <end position="170"/>
    </location>
</feature>
<gene>
    <name evidence="2" type="ORF">BDV96DRAFT_654415</name>
</gene>
<organism evidence="2 3">
    <name type="scientific">Lophiotrema nucula</name>
    <dbReference type="NCBI Taxonomy" id="690887"/>
    <lineage>
        <taxon>Eukaryota</taxon>
        <taxon>Fungi</taxon>
        <taxon>Dikarya</taxon>
        <taxon>Ascomycota</taxon>
        <taxon>Pezizomycotina</taxon>
        <taxon>Dothideomycetes</taxon>
        <taxon>Pleosporomycetidae</taxon>
        <taxon>Pleosporales</taxon>
        <taxon>Lophiotremataceae</taxon>
        <taxon>Lophiotrema</taxon>
    </lineage>
</organism>
<feature type="compositionally biased region" description="Polar residues" evidence="1">
    <location>
        <begin position="15"/>
        <end position="31"/>
    </location>
</feature>
<evidence type="ECO:0000256" key="1">
    <source>
        <dbReference type="SAM" id="MobiDB-lite"/>
    </source>
</evidence>
<feature type="compositionally biased region" description="Polar residues" evidence="1">
    <location>
        <begin position="233"/>
        <end position="254"/>
    </location>
</feature>